<dbReference type="Proteomes" id="UP000095751">
    <property type="component" value="Unassembled WGS sequence"/>
</dbReference>
<reference evidence="1 2" key="1">
    <citation type="submission" date="2016-09" db="EMBL/GenBank/DDBJ databases">
        <title>Extensive genetic diversity and differential bi-allelic expression allows diatom success in the polar Southern Ocean.</title>
        <authorList>
            <consortium name="DOE Joint Genome Institute"/>
            <person name="Mock T."/>
            <person name="Otillar R.P."/>
            <person name="Strauss J."/>
            <person name="Dupont C."/>
            <person name="Frickenhaus S."/>
            <person name="Maumus F."/>
            <person name="Mcmullan M."/>
            <person name="Sanges R."/>
            <person name="Schmutz J."/>
            <person name="Toseland A."/>
            <person name="Valas R."/>
            <person name="Veluchamy A."/>
            <person name="Ward B.J."/>
            <person name="Allen A."/>
            <person name="Barry K."/>
            <person name="Falciatore A."/>
            <person name="Ferrante M."/>
            <person name="Fortunato A.E."/>
            <person name="Gloeckner G."/>
            <person name="Gruber A."/>
            <person name="Hipkin R."/>
            <person name="Janech M."/>
            <person name="Kroth P."/>
            <person name="Leese F."/>
            <person name="Lindquist E."/>
            <person name="Lyon B.R."/>
            <person name="Martin J."/>
            <person name="Mayer C."/>
            <person name="Parker M."/>
            <person name="Quesneville H."/>
            <person name="Raymond J."/>
            <person name="Uhlig C."/>
            <person name="Valentin K.U."/>
            <person name="Worden A.Z."/>
            <person name="Armbrust E.V."/>
            <person name="Bowler C."/>
            <person name="Green B."/>
            <person name="Moulton V."/>
            <person name="Van Oosterhout C."/>
            <person name="Grigoriev I."/>
        </authorList>
    </citation>
    <scope>NUCLEOTIDE SEQUENCE [LARGE SCALE GENOMIC DNA]</scope>
    <source>
        <strain evidence="1 2">CCMP1102</strain>
    </source>
</reference>
<gene>
    <name evidence="1" type="ORF">FRACYDRAFT_250728</name>
</gene>
<protein>
    <submittedName>
        <fullName evidence="1">Uncharacterized protein</fullName>
    </submittedName>
</protein>
<dbReference type="KEGG" id="fcy:FRACYDRAFT_250728"/>
<sequence length="215" mass="24717">MSHRAYIHAASSGNTPGRMTGEIGTRMRLQIPLGDWIILANKSERMWPFYYADSTDTLYRSYRKDWYSNGDIYYDCHNINGDEIDTYNNYTKSSNVTLLPDDASPTDVMDTDDEWRIAQHQPMDVTEEKDTEDKTFMDFLMKQEEHVTQHYTEREFHTAPIKIYEMIKSINNVNIATDGGAIQFKGSLGFVIAYEDGEILLSCYGQPSGNDPLSF</sequence>
<dbReference type="EMBL" id="KV784384">
    <property type="protein sequence ID" value="OEU07705.1"/>
    <property type="molecule type" value="Genomic_DNA"/>
</dbReference>
<dbReference type="InParanoid" id="A0A1E7EP94"/>
<proteinExistence type="predicted"/>
<keyword evidence="2" id="KW-1185">Reference proteome</keyword>
<dbReference type="OrthoDB" id="48258at2759"/>
<name>A0A1E7EP94_9STRA</name>
<accession>A0A1E7EP94</accession>
<dbReference type="AlphaFoldDB" id="A0A1E7EP94"/>
<evidence type="ECO:0000313" key="1">
    <source>
        <dbReference type="EMBL" id="OEU07705.1"/>
    </source>
</evidence>
<organism evidence="1 2">
    <name type="scientific">Fragilariopsis cylindrus CCMP1102</name>
    <dbReference type="NCBI Taxonomy" id="635003"/>
    <lineage>
        <taxon>Eukaryota</taxon>
        <taxon>Sar</taxon>
        <taxon>Stramenopiles</taxon>
        <taxon>Ochrophyta</taxon>
        <taxon>Bacillariophyta</taxon>
        <taxon>Bacillariophyceae</taxon>
        <taxon>Bacillariophycidae</taxon>
        <taxon>Bacillariales</taxon>
        <taxon>Bacillariaceae</taxon>
        <taxon>Fragilariopsis</taxon>
    </lineage>
</organism>
<evidence type="ECO:0000313" key="2">
    <source>
        <dbReference type="Proteomes" id="UP000095751"/>
    </source>
</evidence>